<name>A0A963YTZ7_9PROT</name>
<proteinExistence type="predicted"/>
<dbReference type="RefSeq" id="WP_227322714.1">
    <property type="nucleotide sequence ID" value="NZ_JAESVB010000010.1"/>
</dbReference>
<sequence>MLPDQLQLGVPQSDESEVSAPQQALNYNAFDVGLNNQKMALLGLFHKAKELGAGVILPDLSIFNPASGIHGQTSLDSVFPVEPLYRFARAYRIPILDDRQIETISAFECFTRGGSLVGAAGAKGMVALDEFSGHFFSGLQPRLAEAPVLQYLKHEVFRKRQVKVVVQLRIEKDWTAHFERAQQSNHDFGEDNTLNFNEIFSKITKSMPDLGGVLYVVCDETNLPVSKDEIREAVLQRHGISILWKSDVLTTSDINALSLLEQSVIDFEMALEAPCFIGMSRSTFSNMAGLEKFYRRRSALQHHFIYNLRGEQLGRRYDNGSYIVPATVCDPLLARVPLAPPHYADVVFPITLIAHISTHGDFTTESALSGGAYGNPLCCGQRGDTAKRTIEGFSFTSQLADLGIEYRAQLDDGTWTEWLTQGRFAGARGLSLPLRGFSLRMTGALSLNYVCYLIASFSGKPDLVQVEEGQDCVAETSHSLEAMQIVFRRR</sequence>
<gene>
    <name evidence="1" type="ORF">ASILVAE211_17820</name>
</gene>
<keyword evidence="2" id="KW-1185">Reference proteome</keyword>
<reference evidence="1" key="2">
    <citation type="submission" date="2021-01" db="EMBL/GenBank/DDBJ databases">
        <authorList>
            <person name="Mieszkin S."/>
            <person name="Pouder E."/>
            <person name="Alain K."/>
        </authorList>
    </citation>
    <scope>NUCLEOTIDE SEQUENCE</scope>
    <source>
        <strain evidence="1">HW T2.11</strain>
    </source>
</reference>
<dbReference type="EMBL" id="JAESVB010000010">
    <property type="protein sequence ID" value="MCB8877057.1"/>
    <property type="molecule type" value="Genomic_DNA"/>
</dbReference>
<evidence type="ECO:0000313" key="2">
    <source>
        <dbReference type="Proteomes" id="UP000708298"/>
    </source>
</evidence>
<dbReference type="Gene3D" id="3.40.50.11350">
    <property type="match status" value="1"/>
</dbReference>
<comment type="caution">
    <text evidence="1">The sequence shown here is derived from an EMBL/GenBank/DDBJ whole genome shotgun (WGS) entry which is preliminary data.</text>
</comment>
<accession>A0A963YTZ7</accession>
<organism evidence="1 2">
    <name type="scientific">Acidisoma silvae</name>
    <dbReference type="NCBI Taxonomy" id="2802396"/>
    <lineage>
        <taxon>Bacteria</taxon>
        <taxon>Pseudomonadati</taxon>
        <taxon>Pseudomonadota</taxon>
        <taxon>Alphaproteobacteria</taxon>
        <taxon>Acetobacterales</taxon>
        <taxon>Acidocellaceae</taxon>
        <taxon>Acidisoma</taxon>
    </lineage>
</organism>
<dbReference type="AlphaFoldDB" id="A0A963YTZ7"/>
<evidence type="ECO:0000313" key="1">
    <source>
        <dbReference type="EMBL" id="MCB8877057.1"/>
    </source>
</evidence>
<reference evidence="1" key="1">
    <citation type="journal article" date="2021" name="Microorganisms">
        <title>Acidisoma silvae sp. nov. and Acidisomacellulosilytica sp. nov., Two Acidophilic Bacteria Isolated from Decaying Wood, Hydrolyzing Cellulose and Producing Poly-3-hydroxybutyrate.</title>
        <authorList>
            <person name="Mieszkin S."/>
            <person name="Pouder E."/>
            <person name="Uroz S."/>
            <person name="Simon-Colin C."/>
            <person name="Alain K."/>
        </authorList>
    </citation>
    <scope>NUCLEOTIDE SEQUENCE</scope>
    <source>
        <strain evidence="1">HW T2.11</strain>
    </source>
</reference>
<dbReference type="Proteomes" id="UP000708298">
    <property type="component" value="Unassembled WGS sequence"/>
</dbReference>
<protein>
    <submittedName>
        <fullName evidence="1">Uncharacterized protein</fullName>
    </submittedName>
</protein>